<dbReference type="Proteomes" id="UP000237347">
    <property type="component" value="Unassembled WGS sequence"/>
</dbReference>
<dbReference type="AlphaFoldDB" id="A0AAW0KJI3"/>
<name>A0AAW0KJI3_QUESU</name>
<comment type="caution">
    <text evidence="1">The sequence shown here is derived from an EMBL/GenBank/DDBJ whole genome shotgun (WGS) entry which is preliminary data.</text>
</comment>
<organism evidence="1 2">
    <name type="scientific">Quercus suber</name>
    <name type="common">Cork oak</name>
    <dbReference type="NCBI Taxonomy" id="58331"/>
    <lineage>
        <taxon>Eukaryota</taxon>
        <taxon>Viridiplantae</taxon>
        <taxon>Streptophyta</taxon>
        <taxon>Embryophyta</taxon>
        <taxon>Tracheophyta</taxon>
        <taxon>Spermatophyta</taxon>
        <taxon>Magnoliopsida</taxon>
        <taxon>eudicotyledons</taxon>
        <taxon>Gunneridae</taxon>
        <taxon>Pentapetalae</taxon>
        <taxon>rosids</taxon>
        <taxon>fabids</taxon>
        <taxon>Fagales</taxon>
        <taxon>Fagaceae</taxon>
        <taxon>Quercus</taxon>
    </lineage>
</organism>
<reference evidence="1 2" key="1">
    <citation type="journal article" date="2018" name="Sci. Data">
        <title>The draft genome sequence of cork oak.</title>
        <authorList>
            <person name="Ramos A.M."/>
            <person name="Usie A."/>
            <person name="Barbosa P."/>
            <person name="Barros P.M."/>
            <person name="Capote T."/>
            <person name="Chaves I."/>
            <person name="Simoes F."/>
            <person name="Abreu I."/>
            <person name="Carrasquinho I."/>
            <person name="Faro C."/>
            <person name="Guimaraes J.B."/>
            <person name="Mendonca D."/>
            <person name="Nobrega F."/>
            <person name="Rodrigues L."/>
            <person name="Saibo N.J.M."/>
            <person name="Varela M.C."/>
            <person name="Egas C."/>
            <person name="Matos J."/>
            <person name="Miguel C.M."/>
            <person name="Oliveira M.M."/>
            <person name="Ricardo C.P."/>
            <person name="Goncalves S."/>
        </authorList>
    </citation>
    <scope>NUCLEOTIDE SEQUENCE [LARGE SCALE GENOMIC DNA]</scope>
    <source>
        <strain evidence="2">cv. HL8</strain>
    </source>
</reference>
<evidence type="ECO:0000313" key="2">
    <source>
        <dbReference type="Proteomes" id="UP000237347"/>
    </source>
</evidence>
<sequence>MVELGNDTNEEGIVVDSRWLVIIMMMWVWRAMSLFRIYKPKTYHFSSTRLKVLLSNHSFYGLLYDPLISQHYQFCPTPSDVPNRPFSTFAFTLFHLLAPFKIPLQPLKFKASATFYAKPFSSSSAPNGDDDHGVSSLTMVESESECDFDVDVGKSIVGLLHSLDDDDNESYSTVSDSTMVELGNDTNEEGIVVDSMVASDNNDDVGLERCEGHLNVASRDPVEVSTTTAMSLFRIYKPKTCPSSSTRLRASATLYAKPFSSSSAPNGDDDHGVSSLTMVESESECDFDVDVGKSIVGLLHSLDDDDDESYSTVSDSTMVELGNDTNEEGIVVDSTVASDNNDDVGLERCEGHLNVASRDPVEVYRELRNVEKGVK</sequence>
<dbReference type="EMBL" id="PKMF04000305">
    <property type="protein sequence ID" value="KAK7838544.1"/>
    <property type="molecule type" value="Genomic_DNA"/>
</dbReference>
<keyword evidence="2" id="KW-1185">Reference proteome</keyword>
<gene>
    <name evidence="1" type="ORF">CFP56_019542</name>
</gene>
<evidence type="ECO:0000313" key="1">
    <source>
        <dbReference type="EMBL" id="KAK7838544.1"/>
    </source>
</evidence>
<proteinExistence type="predicted"/>
<protein>
    <submittedName>
        <fullName evidence="1">Uncharacterized protein</fullName>
    </submittedName>
</protein>
<accession>A0AAW0KJI3</accession>